<reference evidence="4 5" key="1">
    <citation type="submission" date="2016-08" db="EMBL/GenBank/DDBJ databases">
        <title>Draft genome sequence of allopolyploid Zygosaccharomyces rouxii.</title>
        <authorList>
            <person name="Watanabe J."/>
            <person name="Uehara K."/>
            <person name="Mogi Y."/>
            <person name="Tsukioka Y."/>
        </authorList>
    </citation>
    <scope>NUCLEOTIDE SEQUENCE [LARGE SCALE GENOMIC DNA]</scope>
    <source>
        <strain evidence="4 5">NBRC 110957</strain>
    </source>
</reference>
<dbReference type="OrthoDB" id="8119704at2759"/>
<gene>
    <name evidence="4" type="ORF">ZYGR_0AZ00110</name>
</gene>
<proteinExistence type="inferred from homology"/>
<organism evidence="4 5">
    <name type="scientific">Zygosaccharomyces rouxii</name>
    <dbReference type="NCBI Taxonomy" id="4956"/>
    <lineage>
        <taxon>Eukaryota</taxon>
        <taxon>Fungi</taxon>
        <taxon>Dikarya</taxon>
        <taxon>Ascomycota</taxon>
        <taxon>Saccharomycotina</taxon>
        <taxon>Saccharomycetes</taxon>
        <taxon>Saccharomycetales</taxon>
        <taxon>Saccharomycetaceae</taxon>
        <taxon>Zygosaccharomyces</taxon>
    </lineage>
</organism>
<sequence length="317" mass="35602">MKQFLHQGKLPFKSVVDLAFHHQPAPNSVANAVNSRPAVINLHGIFGSNKLFRSFNKPLAQALNTDVYALDLRNHGKSPFAQPFNYLTFTKDVIHFIKKHIGHERPVQLIGFSLGGKVALLATLCSEINVSKCITIDSPPYEIDTVDSVILQNYDLITKIITREIKIRKCSAGWKTKLLKMFQSLPANAENKGDPSLYFANGFYSVKENNKPPTADQKDPYLEYYLPLEEFPNLIPEILAWPDLSGNGNSEGLFNSSTDSPALFMKALKSEAIKNDYELLKKSFPRAVVKEFDSGHNITVEKPQESLQCMIDFLKDN</sequence>
<dbReference type="PANTHER" id="PTHR46118:SF4">
    <property type="entry name" value="PROTEIN ABHD11"/>
    <property type="match status" value="1"/>
</dbReference>
<accession>A0A1Q3AJN3</accession>
<dbReference type="Pfam" id="PF00561">
    <property type="entry name" value="Abhydrolase_1"/>
    <property type="match status" value="1"/>
</dbReference>
<dbReference type="EMBL" id="BDGX01000052">
    <property type="protein sequence ID" value="GAV55840.1"/>
    <property type="molecule type" value="Genomic_DNA"/>
</dbReference>
<comment type="caution">
    <text evidence="4">The sequence shown here is derived from an EMBL/GenBank/DDBJ whole genome shotgun (WGS) entry which is preliminary data.</text>
</comment>
<feature type="domain" description="AB hydrolase-1" evidence="3">
    <location>
        <begin position="37"/>
        <end position="303"/>
    </location>
</feature>
<dbReference type="Gene3D" id="3.40.50.1820">
    <property type="entry name" value="alpha/beta hydrolase"/>
    <property type="match status" value="1"/>
</dbReference>
<dbReference type="GO" id="GO:0052689">
    <property type="term" value="F:carboxylic ester hydrolase activity"/>
    <property type="evidence" value="ECO:0007669"/>
    <property type="project" value="TreeGrafter"/>
</dbReference>
<dbReference type="InterPro" id="IPR029058">
    <property type="entry name" value="AB_hydrolase_fold"/>
</dbReference>
<dbReference type="InterPro" id="IPR000073">
    <property type="entry name" value="AB_hydrolase_1"/>
</dbReference>
<dbReference type="SUPFAM" id="SSF53474">
    <property type="entry name" value="alpha/beta-Hydrolases"/>
    <property type="match status" value="1"/>
</dbReference>
<protein>
    <recommendedName>
        <fullName evidence="3">AB hydrolase-1 domain-containing protein</fullName>
    </recommendedName>
</protein>
<evidence type="ECO:0000313" key="4">
    <source>
        <dbReference type="EMBL" id="GAV55840.1"/>
    </source>
</evidence>
<dbReference type="Proteomes" id="UP000187013">
    <property type="component" value="Unassembled WGS sequence"/>
</dbReference>
<name>A0A1Q3AJN3_ZYGRO</name>
<dbReference type="AlphaFoldDB" id="A0A1Q3AJN3"/>
<evidence type="ECO:0000259" key="3">
    <source>
        <dbReference type="Pfam" id="PF00561"/>
    </source>
</evidence>
<evidence type="ECO:0000256" key="1">
    <source>
        <dbReference type="ARBA" id="ARBA00008645"/>
    </source>
</evidence>
<keyword evidence="2" id="KW-0378">Hydrolase</keyword>
<dbReference type="PANTHER" id="PTHR46118">
    <property type="entry name" value="PROTEIN ABHD11"/>
    <property type="match status" value="1"/>
</dbReference>
<evidence type="ECO:0000313" key="5">
    <source>
        <dbReference type="Proteomes" id="UP000187013"/>
    </source>
</evidence>
<dbReference type="GO" id="GO:0005739">
    <property type="term" value="C:mitochondrion"/>
    <property type="evidence" value="ECO:0007669"/>
    <property type="project" value="TreeGrafter"/>
</dbReference>
<evidence type="ECO:0000256" key="2">
    <source>
        <dbReference type="ARBA" id="ARBA00022801"/>
    </source>
</evidence>
<comment type="similarity">
    <text evidence="1">Belongs to the AB hydrolase superfamily.</text>
</comment>